<feature type="transmembrane region" description="Helical" evidence="9">
    <location>
        <begin position="229"/>
        <end position="246"/>
    </location>
</feature>
<feature type="compositionally biased region" description="Basic and acidic residues" evidence="8">
    <location>
        <begin position="469"/>
        <end position="479"/>
    </location>
</feature>
<sequence length="571" mass="64752">MRVTFILCSLVLAVHGQVDEDEWIDPTDMLNYDASTKTMRKSPETSYANVPTKRREYTQDSCPKVSCPKASCPDITECSNKVASLQREIQELEKRIAPASKKPSLHPVFKRYLTRLLKGIKKLGLPNDVQSEVHYDAEVKLTRHTVADMQKILDEDDSMRTGALDDALSQILVNFKQHDFEAWKWQFEDTFGVDINTVWQVCACVLIIVLIICSELLSTVSWFVQFKRVFAICFLVSIVWNWFYLYKIAFAEHQTNIVKLESVNEQCTGVKKIDWKDNLKEWFRITWTLQDDPCKKYYEVLMVNPILLVPPTKAFSVTITTFFTEPLKHIGQGISEFLRALLKDLPVTLQIPVLLTIVLAILVFMYGSGQAAIHHVLPRALGGRQDPPPAALPQRQVPQLKEAAPDQPAGEDAPHLTPPPRRPLQVQHGAPLHQRRQNRHNEDQPPVFVETLRQADQPFSEDEIDAEQQEDHFEDHELPTESAVFEEEEGKVVAENENPSGDSQCNSNKDSLKSESPSANSKSAQQKRKGPSQNSQRPKVPDALSEEKTTPVTQKNIENVGAPIQETSLQF</sequence>
<feature type="region of interest" description="Disordered" evidence="8">
    <location>
        <begin position="462"/>
        <end position="571"/>
    </location>
</feature>
<gene>
    <name evidence="11" type="ORF">SKAU_G00067450</name>
</gene>
<comment type="similarity">
    <text evidence="2">Belongs to the chloride channel MCLC family.</text>
</comment>
<evidence type="ECO:0000256" key="4">
    <source>
        <dbReference type="ARBA" id="ARBA00022692"/>
    </source>
</evidence>
<accession>A0A9Q1G6A3</accession>
<keyword evidence="5 9" id="KW-1133">Transmembrane helix</keyword>
<evidence type="ECO:0000256" key="9">
    <source>
        <dbReference type="SAM" id="Phobius"/>
    </source>
</evidence>
<evidence type="ECO:0000313" key="12">
    <source>
        <dbReference type="Proteomes" id="UP001152622"/>
    </source>
</evidence>
<proteinExistence type="inferred from homology"/>
<organism evidence="11 12">
    <name type="scientific">Synaphobranchus kaupii</name>
    <name type="common">Kaup's arrowtooth eel</name>
    <dbReference type="NCBI Taxonomy" id="118154"/>
    <lineage>
        <taxon>Eukaryota</taxon>
        <taxon>Metazoa</taxon>
        <taxon>Chordata</taxon>
        <taxon>Craniata</taxon>
        <taxon>Vertebrata</taxon>
        <taxon>Euteleostomi</taxon>
        <taxon>Actinopterygii</taxon>
        <taxon>Neopterygii</taxon>
        <taxon>Teleostei</taxon>
        <taxon>Anguilliformes</taxon>
        <taxon>Synaphobranchidae</taxon>
        <taxon>Synaphobranchus</taxon>
    </lineage>
</organism>
<keyword evidence="12" id="KW-1185">Reference proteome</keyword>
<protein>
    <recommendedName>
        <fullName evidence="3">Chloride channel CLIC-like protein 1</fullName>
    </recommendedName>
</protein>
<feature type="signal peptide" evidence="10">
    <location>
        <begin position="1"/>
        <end position="16"/>
    </location>
</feature>
<comment type="caution">
    <text evidence="11">The sequence shown here is derived from an EMBL/GenBank/DDBJ whole genome shotgun (WGS) entry which is preliminary data.</text>
</comment>
<dbReference type="GO" id="GO:0005783">
    <property type="term" value="C:endoplasmic reticulum"/>
    <property type="evidence" value="ECO:0007669"/>
    <property type="project" value="TreeGrafter"/>
</dbReference>
<feature type="coiled-coil region" evidence="7">
    <location>
        <begin position="75"/>
        <end position="102"/>
    </location>
</feature>
<feature type="transmembrane region" description="Helical" evidence="9">
    <location>
        <begin position="347"/>
        <end position="367"/>
    </location>
</feature>
<evidence type="ECO:0000256" key="8">
    <source>
        <dbReference type="SAM" id="MobiDB-lite"/>
    </source>
</evidence>
<evidence type="ECO:0000256" key="3">
    <source>
        <dbReference type="ARBA" id="ARBA00015571"/>
    </source>
</evidence>
<dbReference type="PANTHER" id="PTHR34093:SF1">
    <property type="entry name" value="CHLORIDE CHANNEL CLIC-LIKE PROTEIN 1"/>
    <property type="match status" value="1"/>
</dbReference>
<keyword evidence="6 9" id="KW-0472">Membrane</keyword>
<dbReference type="GO" id="GO:0005254">
    <property type="term" value="F:chloride channel activity"/>
    <property type="evidence" value="ECO:0007669"/>
    <property type="project" value="TreeGrafter"/>
</dbReference>
<comment type="subcellular location">
    <subcellularLocation>
        <location evidence="1">Membrane</location>
        <topology evidence="1">Multi-pass membrane protein</topology>
    </subcellularLocation>
</comment>
<reference evidence="11" key="1">
    <citation type="journal article" date="2023" name="Science">
        <title>Genome structures resolve the early diversification of teleost fishes.</title>
        <authorList>
            <person name="Parey E."/>
            <person name="Louis A."/>
            <person name="Montfort J."/>
            <person name="Bouchez O."/>
            <person name="Roques C."/>
            <person name="Iampietro C."/>
            <person name="Lluch J."/>
            <person name="Castinel A."/>
            <person name="Donnadieu C."/>
            <person name="Desvignes T."/>
            <person name="Floi Bucao C."/>
            <person name="Jouanno E."/>
            <person name="Wen M."/>
            <person name="Mejri S."/>
            <person name="Dirks R."/>
            <person name="Jansen H."/>
            <person name="Henkel C."/>
            <person name="Chen W.J."/>
            <person name="Zahm M."/>
            <person name="Cabau C."/>
            <person name="Klopp C."/>
            <person name="Thompson A.W."/>
            <person name="Robinson-Rechavi M."/>
            <person name="Braasch I."/>
            <person name="Lecointre G."/>
            <person name="Bobe J."/>
            <person name="Postlethwait J.H."/>
            <person name="Berthelot C."/>
            <person name="Roest Crollius H."/>
            <person name="Guiguen Y."/>
        </authorList>
    </citation>
    <scope>NUCLEOTIDE SEQUENCE</scope>
    <source>
        <strain evidence="11">WJC10195</strain>
    </source>
</reference>
<feature type="transmembrane region" description="Helical" evidence="9">
    <location>
        <begin position="198"/>
        <end position="217"/>
    </location>
</feature>
<evidence type="ECO:0000256" key="10">
    <source>
        <dbReference type="SAM" id="SignalP"/>
    </source>
</evidence>
<dbReference type="Pfam" id="PF05934">
    <property type="entry name" value="MCLC"/>
    <property type="match status" value="1"/>
</dbReference>
<dbReference type="GO" id="GO:0016020">
    <property type="term" value="C:membrane"/>
    <property type="evidence" value="ECO:0007669"/>
    <property type="project" value="UniProtKB-SubCell"/>
</dbReference>
<feature type="chain" id="PRO_5040449590" description="Chloride channel CLIC-like protein 1" evidence="10">
    <location>
        <begin position="17"/>
        <end position="571"/>
    </location>
</feature>
<evidence type="ECO:0000256" key="6">
    <source>
        <dbReference type="ARBA" id="ARBA00023136"/>
    </source>
</evidence>
<dbReference type="EMBL" id="JAINUF010000002">
    <property type="protein sequence ID" value="KAJ8376165.1"/>
    <property type="molecule type" value="Genomic_DNA"/>
</dbReference>
<evidence type="ECO:0000256" key="5">
    <source>
        <dbReference type="ARBA" id="ARBA00022989"/>
    </source>
</evidence>
<dbReference type="OrthoDB" id="10037397at2759"/>
<dbReference type="PANTHER" id="PTHR34093">
    <property type="entry name" value="CHLORIDE CHANNEL CLIC-LIKE PROTEIN 1"/>
    <property type="match status" value="1"/>
</dbReference>
<evidence type="ECO:0000313" key="11">
    <source>
        <dbReference type="EMBL" id="KAJ8376165.1"/>
    </source>
</evidence>
<dbReference type="AlphaFoldDB" id="A0A9Q1G6A3"/>
<dbReference type="Proteomes" id="UP001152622">
    <property type="component" value="Chromosome 2"/>
</dbReference>
<keyword evidence="7" id="KW-0175">Coiled coil</keyword>
<feature type="region of interest" description="Disordered" evidence="8">
    <location>
        <begin position="384"/>
        <end position="445"/>
    </location>
</feature>
<evidence type="ECO:0000256" key="7">
    <source>
        <dbReference type="SAM" id="Coils"/>
    </source>
</evidence>
<keyword evidence="4 9" id="KW-0812">Transmembrane</keyword>
<evidence type="ECO:0000256" key="1">
    <source>
        <dbReference type="ARBA" id="ARBA00004141"/>
    </source>
</evidence>
<dbReference type="InterPro" id="IPR009231">
    <property type="entry name" value="Chloride_chnl_CLIC-like"/>
</dbReference>
<name>A0A9Q1G6A3_SYNKA</name>
<keyword evidence="10" id="KW-0732">Signal</keyword>
<feature type="compositionally biased region" description="Polar residues" evidence="8">
    <location>
        <begin position="498"/>
        <end position="524"/>
    </location>
</feature>
<evidence type="ECO:0000256" key="2">
    <source>
        <dbReference type="ARBA" id="ARBA00005944"/>
    </source>
</evidence>